<dbReference type="EMBL" id="JACAZE010000006">
    <property type="protein sequence ID" value="KAF7314012.1"/>
    <property type="molecule type" value="Genomic_DNA"/>
</dbReference>
<sequence>MQVGSDSFYSLGLTSILKGQDATTAKTKDFPMSPSYSVGAGLGLAARDSIDPNSQYGYVPKEYVAIIFVVLFGLSLGLHIAQATYYRMWWLFPTACLCALGEVIGWSGRLWSSFSPGLYNPFLIQICCTVIAPTPLIAVNFILLSWVVTRLGSVYSRLTPIQYAIVFLSCDIIALVVQAVGGALASAADTLAGANQGAHIMLAAIVFQFVALVVYSLLAADFFYNYTKDRPVRKPAPGDASGYPAGRGLIDGKLRVMIYAVAFSTLMLFIRGIYRIVELAGGWEGRVLHTEVYFNVLDGAAVVLALYSTNIVHPGRFIGSRRPAPAGSPSRGTELK</sequence>
<feature type="transmembrane region" description="Helical" evidence="5">
    <location>
        <begin position="63"/>
        <end position="81"/>
    </location>
</feature>
<dbReference type="GO" id="GO:0000324">
    <property type="term" value="C:fungal-type vacuole"/>
    <property type="evidence" value="ECO:0007669"/>
    <property type="project" value="TreeGrafter"/>
</dbReference>
<accession>A0A8H6WDN5</accession>
<keyword evidence="2 5" id="KW-0812">Transmembrane</keyword>
<dbReference type="Proteomes" id="UP000613580">
    <property type="component" value="Unassembled WGS sequence"/>
</dbReference>
<feature type="transmembrane region" description="Helical" evidence="5">
    <location>
        <begin position="292"/>
        <end position="312"/>
    </location>
</feature>
<name>A0A8H6WDN5_MYCCL</name>
<keyword evidence="4 5" id="KW-0472">Membrane</keyword>
<feature type="transmembrane region" description="Helical" evidence="5">
    <location>
        <begin position="88"/>
        <end position="107"/>
    </location>
</feature>
<dbReference type="PANTHER" id="PTHR31465">
    <property type="entry name" value="PROTEIN RTA1-RELATED"/>
    <property type="match status" value="1"/>
</dbReference>
<dbReference type="InterPro" id="IPR007568">
    <property type="entry name" value="RTA1"/>
</dbReference>
<proteinExistence type="predicted"/>
<comment type="subcellular location">
    <subcellularLocation>
        <location evidence="1">Membrane</location>
        <topology evidence="1">Multi-pass membrane protein</topology>
    </subcellularLocation>
</comment>
<reference evidence="6" key="1">
    <citation type="submission" date="2020-05" db="EMBL/GenBank/DDBJ databases">
        <title>Mycena genomes resolve the evolution of fungal bioluminescence.</title>
        <authorList>
            <person name="Tsai I.J."/>
        </authorList>
    </citation>
    <scope>NUCLEOTIDE SEQUENCE</scope>
    <source>
        <strain evidence="6">110903Hualien_Pintung</strain>
    </source>
</reference>
<dbReference type="AlphaFoldDB" id="A0A8H6WDN5"/>
<evidence type="ECO:0000256" key="3">
    <source>
        <dbReference type="ARBA" id="ARBA00022989"/>
    </source>
</evidence>
<feature type="transmembrane region" description="Helical" evidence="5">
    <location>
        <begin position="122"/>
        <end position="149"/>
    </location>
</feature>
<evidence type="ECO:0000256" key="1">
    <source>
        <dbReference type="ARBA" id="ARBA00004141"/>
    </source>
</evidence>
<evidence type="ECO:0000256" key="5">
    <source>
        <dbReference type="SAM" id="Phobius"/>
    </source>
</evidence>
<dbReference type="OrthoDB" id="3358017at2759"/>
<organism evidence="6 7">
    <name type="scientific">Mycena chlorophos</name>
    <name type="common">Agaric fungus</name>
    <name type="synonym">Agaricus chlorophos</name>
    <dbReference type="NCBI Taxonomy" id="658473"/>
    <lineage>
        <taxon>Eukaryota</taxon>
        <taxon>Fungi</taxon>
        <taxon>Dikarya</taxon>
        <taxon>Basidiomycota</taxon>
        <taxon>Agaricomycotina</taxon>
        <taxon>Agaricomycetes</taxon>
        <taxon>Agaricomycetidae</taxon>
        <taxon>Agaricales</taxon>
        <taxon>Marasmiineae</taxon>
        <taxon>Mycenaceae</taxon>
        <taxon>Mycena</taxon>
    </lineage>
</organism>
<dbReference type="Pfam" id="PF04479">
    <property type="entry name" value="RTA1"/>
    <property type="match status" value="1"/>
</dbReference>
<keyword evidence="7" id="KW-1185">Reference proteome</keyword>
<keyword evidence="3 5" id="KW-1133">Transmembrane helix</keyword>
<feature type="transmembrane region" description="Helical" evidence="5">
    <location>
        <begin position="256"/>
        <end position="277"/>
    </location>
</feature>
<dbReference type="PANTHER" id="PTHR31465:SF9">
    <property type="entry name" value="SPHINGOID LONG-CHAIN BASE TRANSPORTER RSB1"/>
    <property type="match status" value="1"/>
</dbReference>
<feature type="transmembrane region" description="Helical" evidence="5">
    <location>
        <begin position="200"/>
        <end position="224"/>
    </location>
</feature>
<feature type="transmembrane region" description="Helical" evidence="5">
    <location>
        <begin position="161"/>
        <end position="188"/>
    </location>
</feature>
<evidence type="ECO:0000313" key="7">
    <source>
        <dbReference type="Proteomes" id="UP000613580"/>
    </source>
</evidence>
<evidence type="ECO:0000256" key="4">
    <source>
        <dbReference type="ARBA" id="ARBA00023136"/>
    </source>
</evidence>
<evidence type="ECO:0008006" key="8">
    <source>
        <dbReference type="Google" id="ProtNLM"/>
    </source>
</evidence>
<evidence type="ECO:0000256" key="2">
    <source>
        <dbReference type="ARBA" id="ARBA00022692"/>
    </source>
</evidence>
<evidence type="ECO:0000313" key="6">
    <source>
        <dbReference type="EMBL" id="KAF7314012.1"/>
    </source>
</evidence>
<protein>
    <recommendedName>
        <fullName evidence="8">RTA1-domain-containing protein</fullName>
    </recommendedName>
</protein>
<gene>
    <name evidence="6" type="ORF">HMN09_00559700</name>
</gene>
<comment type="caution">
    <text evidence="6">The sequence shown here is derived from an EMBL/GenBank/DDBJ whole genome shotgun (WGS) entry which is preliminary data.</text>
</comment>
<dbReference type="GO" id="GO:0005886">
    <property type="term" value="C:plasma membrane"/>
    <property type="evidence" value="ECO:0007669"/>
    <property type="project" value="TreeGrafter"/>
</dbReference>